<evidence type="ECO:0000313" key="2">
    <source>
        <dbReference type="EMBL" id="RAV98311.1"/>
    </source>
</evidence>
<organism evidence="2 3">
    <name type="scientific">Pseudochryseolinea flava</name>
    <dbReference type="NCBI Taxonomy" id="2059302"/>
    <lineage>
        <taxon>Bacteria</taxon>
        <taxon>Pseudomonadati</taxon>
        <taxon>Bacteroidota</taxon>
        <taxon>Cytophagia</taxon>
        <taxon>Cytophagales</taxon>
        <taxon>Fulvivirgaceae</taxon>
        <taxon>Pseudochryseolinea</taxon>
    </lineage>
</organism>
<gene>
    <name evidence="2" type="ORF">DQQ10_24490</name>
</gene>
<keyword evidence="3" id="KW-1185">Reference proteome</keyword>
<evidence type="ECO:0000313" key="3">
    <source>
        <dbReference type="Proteomes" id="UP000251889"/>
    </source>
</evidence>
<feature type="domain" description="DinB-like" evidence="1">
    <location>
        <begin position="14"/>
        <end position="148"/>
    </location>
</feature>
<dbReference type="InterPro" id="IPR024775">
    <property type="entry name" value="DinB-like"/>
</dbReference>
<dbReference type="Pfam" id="PF12867">
    <property type="entry name" value="DinB_2"/>
    <property type="match status" value="1"/>
</dbReference>
<dbReference type="Proteomes" id="UP000251889">
    <property type="component" value="Unassembled WGS sequence"/>
</dbReference>
<dbReference type="AlphaFoldDB" id="A0A364XY14"/>
<comment type="caution">
    <text evidence="2">The sequence shown here is derived from an EMBL/GenBank/DDBJ whole genome shotgun (WGS) entry which is preliminary data.</text>
</comment>
<sequence length="158" mass="18309">MVMNVVVQDSVKELRHVINEYASRIASIPDAEMSVKPRPEKWSKKEVVGHLVDSAQNNLRRFICGQYESNPSISYEQDFWVTANAYQHMTTSDVINLWKLLNERISVILETMPSENYERQCIAGGHARTLAWLAQDYVKHLKHHLNQIIPNAFDIKYP</sequence>
<dbReference type="OrthoDB" id="9793216at2"/>
<dbReference type="Gene3D" id="1.20.120.450">
    <property type="entry name" value="dinb family like domain"/>
    <property type="match status" value="1"/>
</dbReference>
<accession>A0A364XY14</accession>
<evidence type="ECO:0000259" key="1">
    <source>
        <dbReference type="Pfam" id="PF12867"/>
    </source>
</evidence>
<reference evidence="2 3" key="1">
    <citation type="submission" date="2018-06" db="EMBL/GenBank/DDBJ databases">
        <title>Chryseolinea flavus sp. nov., a member of the phylum Bacteroidetes isolated from soil.</title>
        <authorList>
            <person name="Li Y."/>
            <person name="Wang J."/>
        </authorList>
    </citation>
    <scope>NUCLEOTIDE SEQUENCE [LARGE SCALE GENOMIC DNA]</scope>
    <source>
        <strain evidence="2 3">SDU1-6</strain>
    </source>
</reference>
<protein>
    <submittedName>
        <fullName evidence="2">DinB family protein</fullName>
    </submittedName>
</protein>
<dbReference type="EMBL" id="QMFY01000019">
    <property type="protein sequence ID" value="RAV98311.1"/>
    <property type="molecule type" value="Genomic_DNA"/>
</dbReference>
<proteinExistence type="predicted"/>
<dbReference type="InterPro" id="IPR034660">
    <property type="entry name" value="DinB/YfiT-like"/>
</dbReference>
<name>A0A364XY14_9BACT</name>
<dbReference type="SUPFAM" id="SSF109854">
    <property type="entry name" value="DinB/YfiT-like putative metalloenzymes"/>
    <property type="match status" value="1"/>
</dbReference>